<keyword evidence="2" id="KW-1185">Reference proteome</keyword>
<reference evidence="1 2" key="1">
    <citation type="submission" date="2014-02" db="EMBL/GenBank/DDBJ databases">
        <title>Single nucleus genome sequencing reveals high similarity among nuclei of an endomycorrhizal fungus.</title>
        <authorList>
            <person name="Lin K."/>
            <person name="Geurts R."/>
            <person name="Zhang Z."/>
            <person name="Limpens E."/>
            <person name="Saunders D.G."/>
            <person name="Mu D."/>
            <person name="Pang E."/>
            <person name="Cao H."/>
            <person name="Cha H."/>
            <person name="Lin T."/>
            <person name="Zhou Q."/>
            <person name="Shang Y."/>
            <person name="Li Y."/>
            <person name="Ivanov S."/>
            <person name="Sharma T."/>
            <person name="Velzen R.V."/>
            <person name="Ruijter N.D."/>
            <person name="Aanen D.K."/>
            <person name="Win J."/>
            <person name="Kamoun S."/>
            <person name="Bisseling T."/>
            <person name="Huang S."/>
        </authorList>
    </citation>
    <scope>NUCLEOTIDE SEQUENCE [LARGE SCALE GENOMIC DNA]</scope>
    <source>
        <strain evidence="2">DAOM197198w</strain>
    </source>
</reference>
<sequence length="158" mass="17547">MNWIVTLDEFDSPIFEKQLLVQAGRGPAPLSIGFLPIVNLRLNADLILCIPKVSLQHSLILPTINEQIRCNTSEVTSLFTWSDIEDGVRLHFNRWDITPDFSPVDAIETPIIPTTIESSATAIFANSPLIPFTDSHYIFFTDGSLINLGTSDVSMGWS</sequence>
<dbReference type="HOGENOM" id="CLU_002435_1_1_1"/>
<dbReference type="Proteomes" id="UP000022910">
    <property type="component" value="Unassembled WGS sequence"/>
</dbReference>
<dbReference type="EMBL" id="JEMT01016200">
    <property type="protein sequence ID" value="EXX71202.1"/>
    <property type="molecule type" value="Genomic_DNA"/>
</dbReference>
<dbReference type="OrthoDB" id="10557612at2759"/>
<name>A0A015JNV6_RHIIW</name>
<proteinExistence type="predicted"/>
<protein>
    <submittedName>
        <fullName evidence="1">Uncharacterized protein</fullName>
    </submittedName>
</protein>
<evidence type="ECO:0000313" key="1">
    <source>
        <dbReference type="EMBL" id="EXX71202.1"/>
    </source>
</evidence>
<comment type="caution">
    <text evidence="1">The sequence shown here is derived from an EMBL/GenBank/DDBJ whole genome shotgun (WGS) entry which is preliminary data.</text>
</comment>
<dbReference type="AlphaFoldDB" id="A0A015JNV6"/>
<evidence type="ECO:0000313" key="2">
    <source>
        <dbReference type="Proteomes" id="UP000022910"/>
    </source>
</evidence>
<gene>
    <name evidence="1" type="ORF">RirG_080630</name>
</gene>
<organism evidence="1 2">
    <name type="scientific">Rhizophagus irregularis (strain DAOM 197198w)</name>
    <name type="common">Glomus intraradices</name>
    <dbReference type="NCBI Taxonomy" id="1432141"/>
    <lineage>
        <taxon>Eukaryota</taxon>
        <taxon>Fungi</taxon>
        <taxon>Fungi incertae sedis</taxon>
        <taxon>Mucoromycota</taxon>
        <taxon>Glomeromycotina</taxon>
        <taxon>Glomeromycetes</taxon>
        <taxon>Glomerales</taxon>
        <taxon>Glomeraceae</taxon>
        <taxon>Rhizophagus</taxon>
    </lineage>
</organism>
<accession>A0A015JNV6</accession>